<accession>A0A3A9JJP5</accession>
<dbReference type="InterPro" id="IPR011701">
    <property type="entry name" value="MFS"/>
</dbReference>
<feature type="transmembrane region" description="Helical" evidence="4">
    <location>
        <begin position="391"/>
        <end position="411"/>
    </location>
</feature>
<sequence length="427" mass="43512">MALPRMFFGWRVVGAAFTLAMFAWGISFYGPPIYLQVLHTSRGWPVSVVSGAISAHFLLGAAVVANLAALHRRFGLVAVTRAGALFTAVGLLGWAFAAAPWQLYLAAPVSGAGWALTSGAALNAMVSPWFARRRPAALGMAFNGASMGGVIFSPLWVVLIASLGFHAAAGMVAASVIGVTWVLSRLYLSRTPASMNLLPDGDLAPQQVGPAEAAPRGTDAAALRNPWRDRRFLTLAAATTFGFVAQVGLVAHLFSLLVPTLGAGGAGLTMGGVTVCAVGGRSLLGAVMPPGADRRVVTAANAGMQAIGSVVLLCAGSSVPLLLFGCALFGLGLGNSTSLPPLIAQAEFRSADVARVVGLVTAISQAGYAFAPAAFGLLRDLGATGFSINEGILPFAAAALVQLASAGALLLRPKSAKTASHAPQRLC</sequence>
<proteinExistence type="predicted"/>
<feature type="transmembrane region" description="Helical" evidence="4">
    <location>
        <begin position="167"/>
        <end position="188"/>
    </location>
</feature>
<feature type="transmembrane region" description="Helical" evidence="4">
    <location>
        <begin position="356"/>
        <end position="379"/>
    </location>
</feature>
<dbReference type="PANTHER" id="PTHR11360">
    <property type="entry name" value="MONOCARBOXYLATE TRANSPORTER"/>
    <property type="match status" value="1"/>
</dbReference>
<dbReference type="Pfam" id="PF07690">
    <property type="entry name" value="MFS_1"/>
    <property type="match status" value="1"/>
</dbReference>
<dbReference type="SUPFAM" id="SSF103473">
    <property type="entry name" value="MFS general substrate transporter"/>
    <property type="match status" value="1"/>
</dbReference>
<dbReference type="AlphaFoldDB" id="A0A3A9JJP5"/>
<feature type="transmembrane region" description="Helical" evidence="4">
    <location>
        <begin position="138"/>
        <end position="161"/>
    </location>
</feature>
<evidence type="ECO:0000313" key="8">
    <source>
        <dbReference type="Proteomes" id="UP000278036"/>
    </source>
</evidence>
<dbReference type="EMBL" id="RAQU01000064">
    <property type="protein sequence ID" value="RKK03904.1"/>
    <property type="molecule type" value="Genomic_DNA"/>
</dbReference>
<feature type="transmembrane region" description="Helical" evidence="4">
    <location>
        <begin position="103"/>
        <end position="126"/>
    </location>
</feature>
<evidence type="ECO:0000256" key="3">
    <source>
        <dbReference type="ARBA" id="ARBA00023136"/>
    </source>
</evidence>
<feature type="transmembrane region" description="Helical" evidence="4">
    <location>
        <begin position="7"/>
        <end position="26"/>
    </location>
</feature>
<keyword evidence="2 4" id="KW-1133">Transmembrane helix</keyword>
<organism evidence="5 8">
    <name type="scientific">Teichococcus wenyumeiae</name>
    <dbReference type="NCBI Taxonomy" id="2478470"/>
    <lineage>
        <taxon>Bacteria</taxon>
        <taxon>Pseudomonadati</taxon>
        <taxon>Pseudomonadota</taxon>
        <taxon>Alphaproteobacteria</taxon>
        <taxon>Acetobacterales</taxon>
        <taxon>Roseomonadaceae</taxon>
        <taxon>Roseomonas</taxon>
    </lineage>
</organism>
<keyword evidence="1 4" id="KW-0812">Transmembrane</keyword>
<feature type="transmembrane region" description="Helical" evidence="4">
    <location>
        <begin position="76"/>
        <end position="97"/>
    </location>
</feature>
<dbReference type="InterPro" id="IPR036259">
    <property type="entry name" value="MFS_trans_sf"/>
</dbReference>
<evidence type="ECO:0000256" key="2">
    <source>
        <dbReference type="ARBA" id="ARBA00022989"/>
    </source>
</evidence>
<evidence type="ECO:0000313" key="5">
    <source>
        <dbReference type="EMBL" id="RKK03904.1"/>
    </source>
</evidence>
<dbReference type="InterPro" id="IPR050327">
    <property type="entry name" value="Proton-linked_MCT"/>
</dbReference>
<dbReference type="PANTHER" id="PTHR11360:SF290">
    <property type="entry name" value="MONOCARBOXYLATE MFS PERMEASE"/>
    <property type="match status" value="1"/>
</dbReference>
<dbReference type="GO" id="GO:0022857">
    <property type="term" value="F:transmembrane transporter activity"/>
    <property type="evidence" value="ECO:0007669"/>
    <property type="project" value="InterPro"/>
</dbReference>
<dbReference type="Proteomes" id="UP000278036">
    <property type="component" value="Unassembled WGS sequence"/>
</dbReference>
<keyword evidence="7" id="KW-1185">Reference proteome</keyword>
<dbReference type="Proteomes" id="UP000274097">
    <property type="component" value="Unassembled WGS sequence"/>
</dbReference>
<evidence type="ECO:0000313" key="7">
    <source>
        <dbReference type="Proteomes" id="UP000274097"/>
    </source>
</evidence>
<name>A0A3A9JJP5_9PROT</name>
<reference evidence="5 8" key="1">
    <citation type="submission" date="2018-09" db="EMBL/GenBank/DDBJ databases">
        <title>Roseomonas sp. nov., isolated from feces of Tibetan antelopes in the Qinghai-Tibet plateau, China.</title>
        <authorList>
            <person name="Tian Z."/>
        </authorList>
    </citation>
    <scope>NUCLEOTIDE SEQUENCE [LARGE SCALE GENOMIC DNA]</scope>
    <source>
        <strain evidence="6 7">Z23</strain>
        <strain evidence="5 8">Z24</strain>
    </source>
</reference>
<feature type="transmembrane region" description="Helical" evidence="4">
    <location>
        <begin position="261"/>
        <end position="284"/>
    </location>
</feature>
<dbReference type="OrthoDB" id="7876195at2"/>
<evidence type="ECO:0000256" key="4">
    <source>
        <dbReference type="SAM" id="Phobius"/>
    </source>
</evidence>
<dbReference type="EMBL" id="RFLX01000007">
    <property type="protein sequence ID" value="RMI24892.1"/>
    <property type="molecule type" value="Genomic_DNA"/>
</dbReference>
<dbReference type="InParanoid" id="A0A3A9JJP5"/>
<feature type="transmembrane region" description="Helical" evidence="4">
    <location>
        <begin position="46"/>
        <end position="69"/>
    </location>
</feature>
<protein>
    <submittedName>
        <fullName evidence="5">MFS transporter</fullName>
    </submittedName>
</protein>
<comment type="caution">
    <text evidence="5">The sequence shown here is derived from an EMBL/GenBank/DDBJ whole genome shotgun (WGS) entry which is preliminary data.</text>
</comment>
<dbReference type="Gene3D" id="1.20.1250.20">
    <property type="entry name" value="MFS general substrate transporter like domains"/>
    <property type="match status" value="1"/>
</dbReference>
<gene>
    <name evidence="5" type="ORF">D6Z83_12240</name>
    <name evidence="6" type="ORF">EBE87_12210</name>
</gene>
<feature type="transmembrane region" description="Helical" evidence="4">
    <location>
        <begin position="232"/>
        <end position="255"/>
    </location>
</feature>
<evidence type="ECO:0000313" key="6">
    <source>
        <dbReference type="EMBL" id="RMI24892.1"/>
    </source>
</evidence>
<evidence type="ECO:0000256" key="1">
    <source>
        <dbReference type="ARBA" id="ARBA00022692"/>
    </source>
</evidence>
<keyword evidence="3 4" id="KW-0472">Membrane</keyword>